<comment type="caution">
    <text evidence="1">The sequence shown here is derived from an EMBL/GenBank/DDBJ whole genome shotgun (WGS) entry which is preliminary data.</text>
</comment>
<gene>
    <name evidence="1" type="ORF">Salat_1043500</name>
</gene>
<dbReference type="AlphaFoldDB" id="A0AAE2CSG2"/>
<organism evidence="1 2">
    <name type="scientific">Sesamum alatum</name>
    <dbReference type="NCBI Taxonomy" id="300844"/>
    <lineage>
        <taxon>Eukaryota</taxon>
        <taxon>Viridiplantae</taxon>
        <taxon>Streptophyta</taxon>
        <taxon>Embryophyta</taxon>
        <taxon>Tracheophyta</taxon>
        <taxon>Spermatophyta</taxon>
        <taxon>Magnoliopsida</taxon>
        <taxon>eudicotyledons</taxon>
        <taxon>Gunneridae</taxon>
        <taxon>Pentapetalae</taxon>
        <taxon>asterids</taxon>
        <taxon>lamiids</taxon>
        <taxon>Lamiales</taxon>
        <taxon>Pedaliaceae</taxon>
        <taxon>Sesamum</taxon>
    </lineage>
</organism>
<proteinExistence type="predicted"/>
<evidence type="ECO:0000313" key="1">
    <source>
        <dbReference type="EMBL" id="KAK4432813.1"/>
    </source>
</evidence>
<sequence length="115" mass="13042">MKLEGVRIRGRKSTASSVDASAGCCCTLEEASAACEWVFELLNLGRGVKTVAALYGCCRRRRTHRKIVQTADRDVRNLNFCSLVLVRIRQPLLEQRNIYLEFCSITQLLAYFKVI</sequence>
<dbReference type="EMBL" id="JACGWO010000003">
    <property type="protein sequence ID" value="KAK4432813.1"/>
    <property type="molecule type" value="Genomic_DNA"/>
</dbReference>
<accession>A0AAE2CSG2</accession>
<reference evidence="1" key="2">
    <citation type="journal article" date="2024" name="Plant">
        <title>Genomic evolution and insights into agronomic trait innovations of Sesamum species.</title>
        <authorList>
            <person name="Miao H."/>
            <person name="Wang L."/>
            <person name="Qu L."/>
            <person name="Liu H."/>
            <person name="Sun Y."/>
            <person name="Le M."/>
            <person name="Wang Q."/>
            <person name="Wei S."/>
            <person name="Zheng Y."/>
            <person name="Lin W."/>
            <person name="Duan Y."/>
            <person name="Cao H."/>
            <person name="Xiong S."/>
            <person name="Wang X."/>
            <person name="Wei L."/>
            <person name="Li C."/>
            <person name="Ma Q."/>
            <person name="Ju M."/>
            <person name="Zhao R."/>
            <person name="Li G."/>
            <person name="Mu C."/>
            <person name="Tian Q."/>
            <person name="Mei H."/>
            <person name="Zhang T."/>
            <person name="Gao T."/>
            <person name="Zhang H."/>
        </authorList>
    </citation>
    <scope>NUCLEOTIDE SEQUENCE</scope>
    <source>
        <strain evidence="1">3651</strain>
    </source>
</reference>
<name>A0AAE2CSG2_9LAMI</name>
<keyword evidence="2" id="KW-1185">Reference proteome</keyword>
<reference evidence="1" key="1">
    <citation type="submission" date="2020-06" db="EMBL/GenBank/DDBJ databases">
        <authorList>
            <person name="Li T."/>
            <person name="Hu X."/>
            <person name="Zhang T."/>
            <person name="Song X."/>
            <person name="Zhang H."/>
            <person name="Dai N."/>
            <person name="Sheng W."/>
            <person name="Hou X."/>
            <person name="Wei L."/>
        </authorList>
    </citation>
    <scope>NUCLEOTIDE SEQUENCE</scope>
    <source>
        <strain evidence="1">3651</strain>
        <tissue evidence="1">Leaf</tissue>
    </source>
</reference>
<dbReference type="Proteomes" id="UP001293254">
    <property type="component" value="Unassembled WGS sequence"/>
</dbReference>
<protein>
    <submittedName>
        <fullName evidence="1">Uncharacterized protein</fullName>
    </submittedName>
</protein>
<evidence type="ECO:0000313" key="2">
    <source>
        <dbReference type="Proteomes" id="UP001293254"/>
    </source>
</evidence>